<evidence type="ECO:0000313" key="2">
    <source>
        <dbReference type="Proteomes" id="UP000541535"/>
    </source>
</evidence>
<comment type="caution">
    <text evidence="1">The sequence shown here is derived from an EMBL/GenBank/DDBJ whole genome shotgun (WGS) entry which is preliminary data.</text>
</comment>
<dbReference type="AlphaFoldDB" id="A0A7W5BG37"/>
<keyword evidence="2" id="KW-1185">Reference proteome</keyword>
<name>A0A7W5BG37_9BURK</name>
<dbReference type="EMBL" id="JACHXD010000039">
    <property type="protein sequence ID" value="MBB3122489.1"/>
    <property type="molecule type" value="Genomic_DNA"/>
</dbReference>
<gene>
    <name evidence="1" type="ORF">FHS03_005590</name>
</gene>
<accession>A0A7W5BG37</accession>
<dbReference type="Proteomes" id="UP000541535">
    <property type="component" value="Unassembled WGS sequence"/>
</dbReference>
<reference evidence="1 2" key="1">
    <citation type="submission" date="2020-08" db="EMBL/GenBank/DDBJ databases">
        <title>Genomic Encyclopedia of Type Strains, Phase III (KMG-III): the genomes of soil and plant-associated and newly described type strains.</title>
        <authorList>
            <person name="Whitman W."/>
        </authorList>
    </citation>
    <scope>NUCLEOTIDE SEQUENCE [LARGE SCALE GENOMIC DNA]</scope>
    <source>
        <strain evidence="1 2">CECT 8897</strain>
    </source>
</reference>
<protein>
    <submittedName>
        <fullName evidence="1">Uncharacterized protein</fullName>
    </submittedName>
</protein>
<sequence length="73" mass="7459">MAAHARNAATTLADAGLHFIVLKLASASRSAPCPEPSIIGNASVEAAVRQAGLASATVRPTMHLDNLLKPSAR</sequence>
<proteinExistence type="predicted"/>
<evidence type="ECO:0000313" key="1">
    <source>
        <dbReference type="EMBL" id="MBB3122489.1"/>
    </source>
</evidence>
<organism evidence="1 2">
    <name type="scientific">Pseudoduganella violacea</name>
    <dbReference type="NCBI Taxonomy" id="1715466"/>
    <lineage>
        <taxon>Bacteria</taxon>
        <taxon>Pseudomonadati</taxon>
        <taxon>Pseudomonadota</taxon>
        <taxon>Betaproteobacteria</taxon>
        <taxon>Burkholderiales</taxon>
        <taxon>Oxalobacteraceae</taxon>
        <taxon>Telluria group</taxon>
        <taxon>Pseudoduganella</taxon>
    </lineage>
</organism>